<reference evidence="2" key="1">
    <citation type="journal article" date="2021" name="Nat. Commun.">
        <title>Genetic determinants of endophytism in the Arabidopsis root mycobiome.</title>
        <authorList>
            <person name="Mesny F."/>
            <person name="Miyauchi S."/>
            <person name="Thiergart T."/>
            <person name="Pickel B."/>
            <person name="Atanasova L."/>
            <person name="Karlsson M."/>
            <person name="Huettel B."/>
            <person name="Barry K.W."/>
            <person name="Haridas S."/>
            <person name="Chen C."/>
            <person name="Bauer D."/>
            <person name="Andreopoulos W."/>
            <person name="Pangilinan J."/>
            <person name="LaButti K."/>
            <person name="Riley R."/>
            <person name="Lipzen A."/>
            <person name="Clum A."/>
            <person name="Drula E."/>
            <person name="Henrissat B."/>
            <person name="Kohler A."/>
            <person name="Grigoriev I.V."/>
            <person name="Martin F.M."/>
            <person name="Hacquard S."/>
        </authorList>
    </citation>
    <scope>NUCLEOTIDE SEQUENCE</scope>
    <source>
        <strain evidence="2">MPI-CAGE-CH-0235</strain>
    </source>
</reference>
<protein>
    <submittedName>
        <fullName evidence="2">Uncharacterized protein</fullName>
    </submittedName>
</protein>
<dbReference type="AlphaFoldDB" id="A0A8K0WLQ4"/>
<feature type="compositionally biased region" description="Basic and acidic residues" evidence="1">
    <location>
        <begin position="46"/>
        <end position="65"/>
    </location>
</feature>
<keyword evidence="3" id="KW-1185">Reference proteome</keyword>
<feature type="region of interest" description="Disordered" evidence="1">
    <location>
        <begin position="42"/>
        <end position="148"/>
    </location>
</feature>
<name>A0A8K0WLQ4_9HYPO</name>
<evidence type="ECO:0000313" key="3">
    <source>
        <dbReference type="Proteomes" id="UP000813444"/>
    </source>
</evidence>
<accession>A0A8K0WLQ4</accession>
<comment type="caution">
    <text evidence="2">The sequence shown here is derived from an EMBL/GenBank/DDBJ whole genome shotgun (WGS) entry which is preliminary data.</text>
</comment>
<organism evidence="2 3">
    <name type="scientific">Stachybotrys elegans</name>
    <dbReference type="NCBI Taxonomy" id="80388"/>
    <lineage>
        <taxon>Eukaryota</taxon>
        <taxon>Fungi</taxon>
        <taxon>Dikarya</taxon>
        <taxon>Ascomycota</taxon>
        <taxon>Pezizomycotina</taxon>
        <taxon>Sordariomycetes</taxon>
        <taxon>Hypocreomycetidae</taxon>
        <taxon>Hypocreales</taxon>
        <taxon>Stachybotryaceae</taxon>
        <taxon>Stachybotrys</taxon>
    </lineage>
</organism>
<evidence type="ECO:0000256" key="1">
    <source>
        <dbReference type="SAM" id="MobiDB-lite"/>
    </source>
</evidence>
<proteinExistence type="predicted"/>
<gene>
    <name evidence="2" type="ORF">B0I35DRAFT_93293</name>
</gene>
<evidence type="ECO:0000313" key="2">
    <source>
        <dbReference type="EMBL" id="KAH7309098.1"/>
    </source>
</evidence>
<dbReference type="EMBL" id="JAGPNK010000014">
    <property type="protein sequence ID" value="KAH7309098.1"/>
    <property type="molecule type" value="Genomic_DNA"/>
</dbReference>
<sequence>MCIGTLVQTPQLTLRMAQMSVPDWMDCICWWSDVGRLTRAKGGRAVGERGEKPGRLRQGRGERGKRGVSQGGVTYKRTSSEEPTRRAKARNWRWNVPEPTTVAAMGRHSPAEGGKGTARGQTGERVMGERRPRGPSGIKGRSLPRAEP</sequence>
<dbReference type="Proteomes" id="UP000813444">
    <property type="component" value="Unassembled WGS sequence"/>
</dbReference>